<dbReference type="Pfam" id="PF02518">
    <property type="entry name" value="HATPase_c"/>
    <property type="match status" value="1"/>
</dbReference>
<evidence type="ECO:0000259" key="15">
    <source>
        <dbReference type="PROSITE" id="PS50113"/>
    </source>
</evidence>
<dbReference type="Gene3D" id="1.10.287.130">
    <property type="match status" value="1"/>
</dbReference>
<dbReference type="RefSeq" id="WP_006928294.1">
    <property type="nucleotide sequence ID" value="NZ_CM001402.1"/>
</dbReference>
<dbReference type="Gene3D" id="2.60.40.10">
    <property type="entry name" value="Immunoglobulins"/>
    <property type="match status" value="1"/>
</dbReference>
<dbReference type="GO" id="GO:0005524">
    <property type="term" value="F:ATP binding"/>
    <property type="evidence" value="ECO:0007669"/>
    <property type="project" value="UniProtKB-KW"/>
</dbReference>
<dbReference type="Gene3D" id="3.40.50.2300">
    <property type="match status" value="1"/>
</dbReference>
<dbReference type="EMBL" id="CP018099">
    <property type="protein sequence ID" value="APF17067.1"/>
    <property type="molecule type" value="Genomic_DNA"/>
</dbReference>
<reference evidence="17 18" key="1">
    <citation type="submission" date="2011-09" db="EMBL/GenBank/DDBJ databases">
        <title>The permanent draft genome of Caldithrix abyssi DSM 13497.</title>
        <authorList>
            <consortium name="US DOE Joint Genome Institute (JGI-PGF)"/>
            <person name="Lucas S."/>
            <person name="Han J."/>
            <person name="Lapidus A."/>
            <person name="Bruce D."/>
            <person name="Goodwin L."/>
            <person name="Pitluck S."/>
            <person name="Peters L."/>
            <person name="Kyrpides N."/>
            <person name="Mavromatis K."/>
            <person name="Ivanova N."/>
            <person name="Mikhailova N."/>
            <person name="Chertkov O."/>
            <person name="Detter J.C."/>
            <person name="Tapia R."/>
            <person name="Han C."/>
            <person name="Land M."/>
            <person name="Hauser L."/>
            <person name="Markowitz V."/>
            <person name="Cheng J.-F."/>
            <person name="Hugenholtz P."/>
            <person name="Woyke T."/>
            <person name="Wu D."/>
            <person name="Spring S."/>
            <person name="Brambilla E."/>
            <person name="Klenk H.-P."/>
            <person name="Eisen J.A."/>
        </authorList>
    </citation>
    <scope>NUCLEOTIDE SEQUENCE [LARGE SCALE GENOMIC DNA]</scope>
    <source>
        <strain evidence="17 18">DSM 13497</strain>
    </source>
</reference>
<dbReference type="InterPro" id="IPR005467">
    <property type="entry name" value="His_kinase_dom"/>
</dbReference>
<gene>
    <name evidence="16" type="ORF">Cabys_316</name>
    <name evidence="17" type="ORF">Calab_1596</name>
</gene>
<evidence type="ECO:0000256" key="3">
    <source>
        <dbReference type="ARBA" id="ARBA00022553"/>
    </source>
</evidence>
<evidence type="ECO:0000259" key="13">
    <source>
        <dbReference type="PROSITE" id="PS50109"/>
    </source>
</evidence>
<evidence type="ECO:0000256" key="5">
    <source>
        <dbReference type="ARBA" id="ARBA00022741"/>
    </source>
</evidence>
<dbReference type="EC" id="2.7.13.3" evidence="2"/>
<dbReference type="FunFam" id="3.30.565.10:FF:000010">
    <property type="entry name" value="Sensor histidine kinase RcsC"/>
    <property type="match status" value="1"/>
</dbReference>
<dbReference type="InterPro" id="IPR011006">
    <property type="entry name" value="CheY-like_superfamily"/>
</dbReference>
<dbReference type="InterPro" id="IPR035965">
    <property type="entry name" value="PAS-like_dom_sf"/>
</dbReference>
<dbReference type="Pfam" id="PF00512">
    <property type="entry name" value="HisKA"/>
    <property type="match status" value="1"/>
</dbReference>
<evidence type="ECO:0000259" key="14">
    <source>
        <dbReference type="PROSITE" id="PS50110"/>
    </source>
</evidence>
<dbReference type="Gene3D" id="3.30.565.10">
    <property type="entry name" value="Histidine kinase-like ATPase, C-terminal domain"/>
    <property type="match status" value="1"/>
</dbReference>
<dbReference type="InParanoid" id="H1XR65"/>
<evidence type="ECO:0000313" key="16">
    <source>
        <dbReference type="EMBL" id="APF17067.1"/>
    </source>
</evidence>
<evidence type="ECO:0000256" key="6">
    <source>
        <dbReference type="ARBA" id="ARBA00022777"/>
    </source>
</evidence>
<dbReference type="eggNOG" id="COG0642">
    <property type="taxonomic scope" value="Bacteria"/>
</dbReference>
<keyword evidence="18" id="KW-1185">Reference proteome</keyword>
<keyword evidence="6 17" id="KW-0418">Kinase</keyword>
<keyword evidence="4" id="KW-0808">Transferase</keyword>
<dbReference type="OrthoDB" id="9801651at2"/>
<feature type="domain" description="PAC" evidence="15">
    <location>
        <begin position="833"/>
        <end position="884"/>
    </location>
</feature>
<dbReference type="PRINTS" id="PR00344">
    <property type="entry name" value="BCTRLSENSOR"/>
</dbReference>
<feature type="domain" description="Histidine kinase" evidence="13">
    <location>
        <begin position="902"/>
        <end position="1123"/>
    </location>
</feature>
<dbReference type="SUPFAM" id="SSF55874">
    <property type="entry name" value="ATPase domain of HSP90 chaperone/DNA topoisomerase II/histidine kinase"/>
    <property type="match status" value="1"/>
</dbReference>
<evidence type="ECO:0000256" key="4">
    <source>
        <dbReference type="ARBA" id="ARBA00022679"/>
    </source>
</evidence>
<dbReference type="CDD" id="cd17546">
    <property type="entry name" value="REC_hyHK_CKI1_RcsC-like"/>
    <property type="match status" value="1"/>
</dbReference>
<dbReference type="SUPFAM" id="SSF63829">
    <property type="entry name" value="Calcium-dependent phosphotriesterase"/>
    <property type="match status" value="2"/>
</dbReference>
<dbReference type="InterPro" id="IPR001789">
    <property type="entry name" value="Sig_transdc_resp-reg_receiver"/>
</dbReference>
<sequence precursor="true">MKKNQIFVWLLVLSSTLFAQKFSVEYYNYEDGLPSDLIKQTIQDNLGFVWFATDGGLARFDGLRFKVFDRQLPSRYVKSIFPLKKDTLMVCTDQGLVLVKERSIKVDITPIFKTSPDLSDSALYYPKSIYRDHKNNLWISEPNSVARILPGNKIKRYRFPDYVESKSYLNSFFFLENERQDLLLLSQSGFAFFYDSKSDSFIQVSIKSRSPFYAINDVYKLENDRCFLATSQGVYELSFSDPTALRARLRFKIKNVLSLTIDRAGYLWMGTSGSGLYYSPDWQKSSAVISFDKLKFKVINDLYVSKGGEIWAGSDNGVALIYKPFFEKIVGFSNYAIQNLAYDGQKHIVATNGQEVYQLSEHPGRYQLKLRLKSSDALFSTIGVNSREIVLGNFNGNITLLRKGLRRNIPLVTNHTVFSLATDRDNTIWITQGDFKGLTRLRPPKNIEVVDERSGLQGFPVVVKAFSNKLYIGGSGDSTYLYEYRLNQKKLVNLSLPLNKLENITPVVYDIALSAQDSTIFLASNLGIIKIKNTTASILRLDRKRAARSVLVDRQNRLWVGTDHGAYCIMDTVKIYFDDLAGFENQTFAFRSVALDTQDKIYFGTYDGIYRQQMDSFTIKKTSSPQIVDLIINEAHHLSLKDLKQGLEYKTTLRVLVAALMFPAHKVEYQWRIPGVNNTWSAPDARSEILVSNLPIGNFELQIRARQIGKAWSPVFSLPLRINAPWYLSKWLIILLASLFVLMILISTQLYYERRARKKIAGHLEKSEFQLKTIISNTPIILFLIDTKGTVTFAQGRGLNELEEEFKPLVGQNICRQSHSGSGLEEDCRRALNGESFESIRKLGKKYYRFWFSPIKDGKNKIEGALGVAIDITELKETESRLRHAIIQAEASNKAKSEFIANMSHELRTPLNAIIGLIDLMDQSNLNETQKEFLQTVKFSARELLKIINQILDFSKIESGKLELEFIPFDLEQLVTHIANAFSIMARQKGLTFKLEWDKNNPKHVKGDPTRLGQVLINLIGNAIKFTEKGSVTLKVIKKNESENEIDFLFVVQDTGIGIPQDKIDKIFNSFEQVDSSLTRKFGGTGLGLTITSRLIEMMGSKIKVASQPDVGTTFEFELTFPKVKDQKVEELPDFSLFLTHEQPRLSSEMMIKESEPQKETKEDEVTILLVEDNVINQRVAKRMVENMGYKVEVANHGQEALDMMKNKKYDLVLLDVQMPVLDGLRTAQKIRVKELNTEEHIPIIAMTAHAQKEDRDRCLEAGMDDYLSKPINMKMLEEKINHYLKNAKNS</sequence>
<dbReference type="PROSITE" id="PS50109">
    <property type="entry name" value="HIS_KIN"/>
    <property type="match status" value="1"/>
</dbReference>
<keyword evidence="7" id="KW-0067">ATP-binding</keyword>
<keyword evidence="12" id="KW-1133">Transmembrane helix</keyword>
<dbReference type="CDD" id="cd00082">
    <property type="entry name" value="HisKA"/>
    <property type="match status" value="1"/>
</dbReference>
<dbReference type="InterPro" id="IPR036097">
    <property type="entry name" value="HisK_dim/P_sf"/>
</dbReference>
<dbReference type="InterPro" id="IPR003661">
    <property type="entry name" value="HisK_dim/P_dom"/>
</dbReference>
<dbReference type="SUPFAM" id="SSF52172">
    <property type="entry name" value="CheY-like"/>
    <property type="match status" value="1"/>
</dbReference>
<dbReference type="Proteomes" id="UP000183868">
    <property type="component" value="Chromosome"/>
</dbReference>
<dbReference type="Gene3D" id="3.30.450.20">
    <property type="entry name" value="PAS domain"/>
    <property type="match status" value="1"/>
</dbReference>
<evidence type="ECO:0000256" key="12">
    <source>
        <dbReference type="SAM" id="Phobius"/>
    </source>
</evidence>
<dbReference type="STRING" id="880073.Cabys_316"/>
<protein>
    <recommendedName>
        <fullName evidence="10">Sensory/regulatory protein RpfC</fullName>
        <ecNumber evidence="2">2.7.13.3</ecNumber>
    </recommendedName>
</protein>
<dbReference type="InterPro" id="IPR013783">
    <property type="entry name" value="Ig-like_fold"/>
</dbReference>
<evidence type="ECO:0000256" key="2">
    <source>
        <dbReference type="ARBA" id="ARBA00012438"/>
    </source>
</evidence>
<keyword evidence="5" id="KW-0547">Nucleotide-binding</keyword>
<feature type="transmembrane region" description="Helical" evidence="12">
    <location>
        <begin position="731"/>
        <end position="752"/>
    </location>
</feature>
<comment type="subunit">
    <text evidence="9">At low DSF concentrations, interacts with RpfF.</text>
</comment>
<dbReference type="PaxDb" id="880073-Calab_1596"/>
<dbReference type="SMART" id="SM00448">
    <property type="entry name" value="REC"/>
    <property type="match status" value="1"/>
</dbReference>
<reference evidence="16 19" key="2">
    <citation type="submission" date="2016-11" db="EMBL/GenBank/DDBJ databases">
        <title>Genomic analysis of Caldithrix abyssi and proposal of a novel bacterial phylum Caldithrichaeota.</title>
        <authorList>
            <person name="Kublanov I."/>
            <person name="Sigalova O."/>
            <person name="Gavrilov S."/>
            <person name="Lebedinsky A."/>
            <person name="Ivanova N."/>
            <person name="Daum C."/>
            <person name="Reddy T."/>
            <person name="Klenk H.P."/>
            <person name="Goker M."/>
            <person name="Reva O."/>
            <person name="Miroshnichenko M."/>
            <person name="Kyprides N."/>
            <person name="Woyke T."/>
            <person name="Gelfand M."/>
        </authorList>
    </citation>
    <scope>NUCLEOTIDE SEQUENCE [LARGE SCALE GENOMIC DNA]</scope>
    <source>
        <strain evidence="16 19">LF13</strain>
    </source>
</reference>
<dbReference type="Gene3D" id="2.130.10.10">
    <property type="entry name" value="YVTN repeat-like/Quinoprotein amine dehydrogenase"/>
    <property type="match status" value="2"/>
</dbReference>
<evidence type="ECO:0000256" key="1">
    <source>
        <dbReference type="ARBA" id="ARBA00000085"/>
    </source>
</evidence>
<dbReference type="SMART" id="SM00387">
    <property type="entry name" value="HATPase_c"/>
    <property type="match status" value="1"/>
</dbReference>
<dbReference type="FunFam" id="1.10.287.130:FF:000002">
    <property type="entry name" value="Two-component osmosensing histidine kinase"/>
    <property type="match status" value="1"/>
</dbReference>
<feature type="domain" description="Response regulatory" evidence="14">
    <location>
        <begin position="1167"/>
        <end position="1285"/>
    </location>
</feature>
<dbReference type="InterPro" id="IPR036890">
    <property type="entry name" value="HATPase_C_sf"/>
</dbReference>
<feature type="modified residue" description="4-aspartylphosphate" evidence="11">
    <location>
        <position position="1216"/>
    </location>
</feature>
<evidence type="ECO:0000256" key="10">
    <source>
        <dbReference type="ARBA" id="ARBA00068150"/>
    </source>
</evidence>
<comment type="catalytic activity">
    <reaction evidence="1">
        <text>ATP + protein L-histidine = ADP + protein N-phospho-L-histidine.</text>
        <dbReference type="EC" id="2.7.13.3"/>
    </reaction>
</comment>
<evidence type="ECO:0000313" key="17">
    <source>
        <dbReference type="EMBL" id="EHO41216.1"/>
    </source>
</evidence>
<keyword evidence="12" id="KW-0812">Transmembrane</keyword>
<keyword evidence="12" id="KW-0472">Membrane</keyword>
<dbReference type="SUPFAM" id="SSF55785">
    <property type="entry name" value="PYP-like sensor domain (PAS domain)"/>
    <property type="match status" value="1"/>
</dbReference>
<dbReference type="Pfam" id="PF00072">
    <property type="entry name" value="Response_reg"/>
    <property type="match status" value="1"/>
</dbReference>
<evidence type="ECO:0000313" key="18">
    <source>
        <dbReference type="Proteomes" id="UP000004671"/>
    </source>
</evidence>
<dbReference type="InterPro" id="IPR004358">
    <property type="entry name" value="Sig_transdc_His_kin-like_C"/>
</dbReference>
<dbReference type="InterPro" id="IPR011123">
    <property type="entry name" value="Y_Y_Y"/>
</dbReference>
<evidence type="ECO:0000313" key="19">
    <source>
        <dbReference type="Proteomes" id="UP000183868"/>
    </source>
</evidence>
<dbReference type="PROSITE" id="PS50113">
    <property type="entry name" value="PAC"/>
    <property type="match status" value="1"/>
</dbReference>
<evidence type="ECO:0000256" key="8">
    <source>
        <dbReference type="ARBA" id="ARBA00023012"/>
    </source>
</evidence>
<name>H1XR65_CALAY</name>
<dbReference type="SMART" id="SM00388">
    <property type="entry name" value="HisKA"/>
    <property type="match status" value="1"/>
</dbReference>
<dbReference type="Pfam" id="PF07495">
    <property type="entry name" value="Y_Y_Y"/>
    <property type="match status" value="1"/>
</dbReference>
<dbReference type="HOGENOM" id="CLU_262204_0_0_0"/>
<evidence type="ECO:0000256" key="7">
    <source>
        <dbReference type="ARBA" id="ARBA00022840"/>
    </source>
</evidence>
<dbReference type="EMBL" id="CM001402">
    <property type="protein sequence ID" value="EHO41216.1"/>
    <property type="molecule type" value="Genomic_DNA"/>
</dbReference>
<accession>H1XR65</accession>
<dbReference type="Proteomes" id="UP000004671">
    <property type="component" value="Chromosome"/>
</dbReference>
<keyword evidence="8" id="KW-0902">Two-component regulatory system</keyword>
<dbReference type="InterPro" id="IPR000700">
    <property type="entry name" value="PAS-assoc_C"/>
</dbReference>
<evidence type="ECO:0000256" key="9">
    <source>
        <dbReference type="ARBA" id="ARBA00064003"/>
    </source>
</evidence>
<dbReference type="GO" id="GO:0000155">
    <property type="term" value="F:phosphorelay sensor kinase activity"/>
    <property type="evidence" value="ECO:0007669"/>
    <property type="project" value="InterPro"/>
</dbReference>
<proteinExistence type="predicted"/>
<dbReference type="PROSITE" id="PS50110">
    <property type="entry name" value="RESPONSE_REGULATORY"/>
    <property type="match status" value="1"/>
</dbReference>
<dbReference type="KEGG" id="caby:Cabys_316"/>
<organism evidence="17 18">
    <name type="scientific">Caldithrix abyssi DSM 13497</name>
    <dbReference type="NCBI Taxonomy" id="880073"/>
    <lineage>
        <taxon>Bacteria</taxon>
        <taxon>Pseudomonadati</taxon>
        <taxon>Calditrichota</taxon>
        <taxon>Calditrichia</taxon>
        <taxon>Calditrichales</taxon>
        <taxon>Calditrichaceae</taxon>
        <taxon>Caldithrix</taxon>
    </lineage>
</organism>
<dbReference type="InterPro" id="IPR003594">
    <property type="entry name" value="HATPase_dom"/>
</dbReference>
<dbReference type="PANTHER" id="PTHR45339:SF1">
    <property type="entry name" value="HYBRID SIGNAL TRANSDUCTION HISTIDINE KINASE J"/>
    <property type="match status" value="1"/>
</dbReference>
<keyword evidence="3 11" id="KW-0597">Phosphoprotein</keyword>
<dbReference type="SUPFAM" id="SSF47384">
    <property type="entry name" value="Homodimeric domain of signal transducing histidine kinase"/>
    <property type="match status" value="1"/>
</dbReference>
<dbReference type="CDD" id="cd16922">
    <property type="entry name" value="HATPase_EvgS-ArcB-TorS-like"/>
    <property type="match status" value="1"/>
</dbReference>
<evidence type="ECO:0000256" key="11">
    <source>
        <dbReference type="PROSITE-ProRule" id="PRU00169"/>
    </source>
</evidence>
<dbReference type="PANTHER" id="PTHR45339">
    <property type="entry name" value="HYBRID SIGNAL TRANSDUCTION HISTIDINE KINASE J"/>
    <property type="match status" value="1"/>
</dbReference>
<dbReference type="InterPro" id="IPR015943">
    <property type="entry name" value="WD40/YVTN_repeat-like_dom_sf"/>
</dbReference>